<dbReference type="SUPFAM" id="SSF48576">
    <property type="entry name" value="Terpenoid synthases"/>
    <property type="match status" value="1"/>
</dbReference>
<evidence type="ECO:0000256" key="1">
    <source>
        <dbReference type="ARBA" id="ARBA00001946"/>
    </source>
</evidence>
<dbReference type="GO" id="GO:0010333">
    <property type="term" value="F:terpene synthase activity"/>
    <property type="evidence" value="ECO:0007669"/>
    <property type="project" value="InterPro"/>
</dbReference>
<keyword evidence="4" id="KW-0456">Lyase</keyword>
<dbReference type="SFLD" id="SFLDG01020">
    <property type="entry name" value="Terpene_Cyclase_Like_2"/>
    <property type="match status" value="1"/>
</dbReference>
<dbReference type="AlphaFoldDB" id="A0A7H8QIL3"/>
<comment type="similarity">
    <text evidence="2 4">Belongs to the terpene synthase family.</text>
</comment>
<dbReference type="GO" id="GO:0008299">
    <property type="term" value="P:isoprenoid biosynthetic process"/>
    <property type="evidence" value="ECO:0007669"/>
    <property type="project" value="UniProtKB-ARBA"/>
</dbReference>
<accession>A0A7H8QIL3</accession>
<evidence type="ECO:0000256" key="4">
    <source>
        <dbReference type="RuleBase" id="RU366034"/>
    </source>
</evidence>
<dbReference type="InterPro" id="IPR008949">
    <property type="entry name" value="Isoprenoid_synthase_dom_sf"/>
</dbReference>
<evidence type="ECO:0000313" key="5">
    <source>
        <dbReference type="EMBL" id="QKX53798.1"/>
    </source>
</evidence>
<sequence>MASFSSDSIGYHETNDKEVTVKLPDLFHSFLKDPPVLNPHYEEIGKESEKWLSRFCSLAPAMQKKIKKCDFSYFVAIAAPYAPATKFRIMCDWGNWVFPFDDMFDDGNLRNEPEKSKHIMASFLQPFNGDQPRDDERMRIVEAHDDLAKRMFFACLPGVKRRYIHTMQLYVLGVLAHVCDHGAIENTSFEKMMELRRDSIGAAPLYHLIEYAHDLEIPDEVFEYPVIEELGNLGADIVFITNDIVSYRKEETEGIPDNIVATCRLDGMSAQQAFDTVGTLLEEQFKRWDIAEASVPIWGEPVNSHVKKYIDGIKAVVRANLYWSFRTDRYMGQDPEEVRRTGLITVLEHPPYLNKKT</sequence>
<evidence type="ECO:0000313" key="6">
    <source>
        <dbReference type="Proteomes" id="UP000509510"/>
    </source>
</evidence>
<dbReference type="EMBL" id="CP055898">
    <property type="protein sequence ID" value="QKX53798.1"/>
    <property type="molecule type" value="Genomic_DNA"/>
</dbReference>
<keyword evidence="6" id="KW-1185">Reference proteome</keyword>
<dbReference type="Pfam" id="PF19086">
    <property type="entry name" value="Terpene_syn_C_2"/>
    <property type="match status" value="1"/>
</dbReference>
<dbReference type="GO" id="GO:0046872">
    <property type="term" value="F:metal ion binding"/>
    <property type="evidence" value="ECO:0007669"/>
    <property type="project" value="UniProtKB-KW"/>
</dbReference>
<reference evidence="6" key="1">
    <citation type="submission" date="2020-06" db="EMBL/GenBank/DDBJ databases">
        <title>A chromosome-scale genome assembly of Talaromyces rugulosus W13939.</title>
        <authorList>
            <person name="Wang B."/>
            <person name="Guo L."/>
            <person name="Ye K."/>
            <person name="Wang L."/>
        </authorList>
    </citation>
    <scope>NUCLEOTIDE SEQUENCE [LARGE SCALE GENOMIC DNA]</scope>
    <source>
        <strain evidence="6">W13939</strain>
    </source>
</reference>
<dbReference type="SFLD" id="SFLDS00005">
    <property type="entry name" value="Isoprenoid_Synthase_Type_I"/>
    <property type="match status" value="1"/>
</dbReference>
<protein>
    <recommendedName>
        <fullName evidence="4">Terpene synthase</fullName>
        <ecNumber evidence="4">4.2.3.-</ecNumber>
    </recommendedName>
</protein>
<dbReference type="KEGG" id="trg:TRUGW13939_00878"/>
<dbReference type="Gene3D" id="1.10.600.10">
    <property type="entry name" value="Farnesyl Diphosphate Synthase"/>
    <property type="match status" value="1"/>
</dbReference>
<dbReference type="PANTHER" id="PTHR35201:SF4">
    <property type="entry name" value="BETA-PINACENE SYNTHASE-RELATED"/>
    <property type="match status" value="1"/>
</dbReference>
<gene>
    <name evidence="5" type="ORF">TRUGW13939_00878</name>
</gene>
<proteinExistence type="inferred from homology"/>
<dbReference type="RefSeq" id="XP_035339977.1">
    <property type="nucleotide sequence ID" value="XM_035484084.1"/>
</dbReference>
<keyword evidence="3 4" id="KW-0460">Magnesium</keyword>
<organism evidence="5 6">
    <name type="scientific">Talaromyces rugulosus</name>
    <name type="common">Penicillium rugulosum</name>
    <dbReference type="NCBI Taxonomy" id="121627"/>
    <lineage>
        <taxon>Eukaryota</taxon>
        <taxon>Fungi</taxon>
        <taxon>Dikarya</taxon>
        <taxon>Ascomycota</taxon>
        <taxon>Pezizomycotina</taxon>
        <taxon>Eurotiomycetes</taxon>
        <taxon>Eurotiomycetidae</taxon>
        <taxon>Eurotiales</taxon>
        <taxon>Trichocomaceae</taxon>
        <taxon>Talaromyces</taxon>
        <taxon>Talaromyces sect. Islandici</taxon>
    </lineage>
</organism>
<dbReference type="OrthoDB" id="4222834at2759"/>
<comment type="cofactor">
    <cofactor evidence="1 4">
        <name>Mg(2+)</name>
        <dbReference type="ChEBI" id="CHEBI:18420"/>
    </cofactor>
</comment>
<dbReference type="InterPro" id="IPR034686">
    <property type="entry name" value="Terpene_cyclase-like_2"/>
</dbReference>
<dbReference type="EC" id="4.2.3.-" evidence="4"/>
<name>A0A7H8QIL3_TALRU</name>
<dbReference type="GeneID" id="55988391"/>
<dbReference type="PANTHER" id="PTHR35201">
    <property type="entry name" value="TERPENE SYNTHASE"/>
    <property type="match status" value="1"/>
</dbReference>
<dbReference type="Proteomes" id="UP000509510">
    <property type="component" value="Chromosome I"/>
</dbReference>
<keyword evidence="4" id="KW-0479">Metal-binding</keyword>
<evidence type="ECO:0000256" key="2">
    <source>
        <dbReference type="ARBA" id="ARBA00006333"/>
    </source>
</evidence>
<evidence type="ECO:0000256" key="3">
    <source>
        <dbReference type="ARBA" id="ARBA00022842"/>
    </source>
</evidence>